<dbReference type="EMBL" id="CP088147">
    <property type="protein sequence ID" value="UTU51447.1"/>
    <property type="molecule type" value="Genomic_DNA"/>
</dbReference>
<keyword evidence="2" id="KW-1185">Reference proteome</keyword>
<protein>
    <recommendedName>
        <fullName evidence="3">Transcriptional regulator</fullName>
    </recommendedName>
</protein>
<dbReference type="AlphaFoldDB" id="A0AB38TA74"/>
<proteinExistence type="predicted"/>
<sequence length="76" mass="8453">MMGILSDLDKKLTDNMYEHGSELTDAVSDLPEAVVEAVERLMFFIQPDARDTVRSQVLGLIHEYGIQDASSGDRPD</sequence>
<accession>A0AB38TA74</accession>
<gene>
    <name evidence="1" type="ORF">LRP29_28955</name>
</gene>
<dbReference type="RefSeq" id="WP_013533183.1">
    <property type="nucleotide sequence ID" value="NZ_CP088147.1"/>
</dbReference>
<reference evidence="1 2" key="1">
    <citation type="journal article" date="2022" name="Microbiol. Resour. Announc.">
        <title>Complete Genome Sequence of Mesorhizobium ciceri Strain R30, a Rhizobium Used as a Commercial Inoculant for Chickpea in Argentina.</title>
        <authorList>
            <person name="Foresto E."/>
            <person name="Revale S."/>
            <person name="Primo E."/>
            <person name="Nievas F."/>
            <person name="Carezzano E."/>
            <person name="Puente M."/>
            <person name="Alzari P."/>
            <person name="Mart M."/>
            <person name="Ben-Assaya M."/>
            <person name="Mornico D."/>
            <person name="Santoro M."/>
            <person name="Mart F."/>
            <person name="Giordano W."/>
            <person name="Bogino P."/>
        </authorList>
    </citation>
    <scope>NUCLEOTIDE SEQUENCE [LARGE SCALE GENOMIC DNA]</scope>
    <source>
        <strain evidence="1 2">R30</strain>
    </source>
</reference>
<evidence type="ECO:0008006" key="3">
    <source>
        <dbReference type="Google" id="ProtNLM"/>
    </source>
</evidence>
<evidence type="ECO:0000313" key="2">
    <source>
        <dbReference type="Proteomes" id="UP001060070"/>
    </source>
</evidence>
<evidence type="ECO:0000313" key="1">
    <source>
        <dbReference type="EMBL" id="UTU51447.1"/>
    </source>
</evidence>
<organism evidence="1 2">
    <name type="scientific">Mesorhizobium ciceri</name>
    <dbReference type="NCBI Taxonomy" id="39645"/>
    <lineage>
        <taxon>Bacteria</taxon>
        <taxon>Pseudomonadati</taxon>
        <taxon>Pseudomonadota</taxon>
        <taxon>Alphaproteobacteria</taxon>
        <taxon>Hyphomicrobiales</taxon>
        <taxon>Phyllobacteriaceae</taxon>
        <taxon>Mesorhizobium</taxon>
    </lineage>
</organism>
<dbReference type="Proteomes" id="UP001060070">
    <property type="component" value="Chromosome"/>
</dbReference>
<dbReference type="GeneID" id="91559700"/>
<name>A0AB38TA74_9HYPH</name>